<protein>
    <submittedName>
        <fullName evidence="8">MFS transporter</fullName>
    </submittedName>
</protein>
<sequence length="399" mass="43128">MERGNSLTKKSLYLLYFITFLSMTGYGVVLPALPYLAASLDLSSFQMGTLITGWALAQFFSVPFWGMLADRIGKKPVLLIGLGGFGVAFLLLLAANSYLSLLLIRVIGAILSSGMQPAAMALVTNLHDKKNRSEAIAKMGAASGLGFLCGPLAGSLLSPFGMTSPFFLSGLLSLLAIPFAWIFIIDGQNKRTAKQHEVNFLQSIRFLFEKDYKQLFLITLGMAVAASSLFSMLGFLLMERFLATPFETGAAFSIQSGAAVFVQLVLFSFVCRHLTEKVTASFGLIIQALGFACIGFSFHLSVVFIGCILIGIGSAFTRPTLISMLARQNTIGQGTVMGLQAAMDSLGRGVGPLLAGLLYSMAHSGPFLMAFVLCICLFFYFSFSKSFTEHRMHSRTITK</sequence>
<feature type="transmembrane region" description="Helical" evidence="6">
    <location>
        <begin position="12"/>
        <end position="33"/>
    </location>
</feature>
<evidence type="ECO:0000313" key="9">
    <source>
        <dbReference type="Proteomes" id="UP000288024"/>
    </source>
</evidence>
<feature type="transmembrane region" description="Helical" evidence="6">
    <location>
        <begin position="77"/>
        <end position="96"/>
    </location>
</feature>
<feature type="transmembrane region" description="Helical" evidence="6">
    <location>
        <begin position="135"/>
        <end position="154"/>
    </location>
</feature>
<dbReference type="InterPro" id="IPR050930">
    <property type="entry name" value="MFS_Vesicular_Transporter"/>
</dbReference>
<feature type="transmembrane region" description="Helical" evidence="6">
    <location>
        <begin position="250"/>
        <end position="270"/>
    </location>
</feature>
<evidence type="ECO:0000256" key="1">
    <source>
        <dbReference type="ARBA" id="ARBA00004651"/>
    </source>
</evidence>
<gene>
    <name evidence="8" type="ORF">EM808_23180</name>
</gene>
<keyword evidence="5 6" id="KW-0472">Membrane</keyword>
<dbReference type="PANTHER" id="PTHR23506:SF23">
    <property type="entry name" value="GH10249P"/>
    <property type="match status" value="1"/>
</dbReference>
<dbReference type="PROSITE" id="PS50850">
    <property type="entry name" value="MFS"/>
    <property type="match status" value="1"/>
</dbReference>
<dbReference type="Proteomes" id="UP000288024">
    <property type="component" value="Unassembled WGS sequence"/>
</dbReference>
<dbReference type="PANTHER" id="PTHR23506">
    <property type="entry name" value="GH10249P"/>
    <property type="match status" value="1"/>
</dbReference>
<feature type="transmembrane region" description="Helical" evidence="6">
    <location>
        <begin position="364"/>
        <end position="383"/>
    </location>
</feature>
<dbReference type="CDD" id="cd17325">
    <property type="entry name" value="MFS_MdtG_SLC18_like"/>
    <property type="match status" value="1"/>
</dbReference>
<feature type="transmembrane region" description="Helical" evidence="6">
    <location>
        <begin position="102"/>
        <end position="123"/>
    </location>
</feature>
<dbReference type="GO" id="GO:0005886">
    <property type="term" value="C:plasma membrane"/>
    <property type="evidence" value="ECO:0007669"/>
    <property type="project" value="UniProtKB-SubCell"/>
</dbReference>
<keyword evidence="2" id="KW-0813">Transport</keyword>
<dbReference type="GO" id="GO:0022857">
    <property type="term" value="F:transmembrane transporter activity"/>
    <property type="evidence" value="ECO:0007669"/>
    <property type="project" value="InterPro"/>
</dbReference>
<keyword evidence="9" id="KW-1185">Reference proteome</keyword>
<evidence type="ECO:0000256" key="6">
    <source>
        <dbReference type="SAM" id="Phobius"/>
    </source>
</evidence>
<feature type="transmembrane region" description="Helical" evidence="6">
    <location>
        <begin position="282"/>
        <end position="315"/>
    </location>
</feature>
<keyword evidence="4 6" id="KW-1133">Transmembrane helix</keyword>
<dbReference type="Pfam" id="PF07690">
    <property type="entry name" value="MFS_1"/>
    <property type="match status" value="1"/>
</dbReference>
<comment type="caution">
    <text evidence="8">The sequence shown here is derived from an EMBL/GenBank/DDBJ whole genome shotgun (WGS) entry which is preliminary data.</text>
</comment>
<feature type="transmembrane region" description="Helical" evidence="6">
    <location>
        <begin position="215"/>
        <end position="238"/>
    </location>
</feature>
<accession>A0A437K540</accession>
<evidence type="ECO:0000256" key="2">
    <source>
        <dbReference type="ARBA" id="ARBA00022448"/>
    </source>
</evidence>
<evidence type="ECO:0000256" key="4">
    <source>
        <dbReference type="ARBA" id="ARBA00022989"/>
    </source>
</evidence>
<comment type="subcellular location">
    <subcellularLocation>
        <location evidence="1">Cell membrane</location>
        <topology evidence="1">Multi-pass membrane protein</topology>
    </subcellularLocation>
</comment>
<evidence type="ECO:0000313" key="8">
    <source>
        <dbReference type="EMBL" id="RVT57960.1"/>
    </source>
</evidence>
<evidence type="ECO:0000259" key="7">
    <source>
        <dbReference type="PROSITE" id="PS50850"/>
    </source>
</evidence>
<feature type="transmembrane region" description="Helical" evidence="6">
    <location>
        <begin position="45"/>
        <end position="65"/>
    </location>
</feature>
<dbReference type="AlphaFoldDB" id="A0A437K540"/>
<keyword evidence="3 6" id="KW-0812">Transmembrane</keyword>
<dbReference type="SUPFAM" id="SSF103473">
    <property type="entry name" value="MFS general substrate transporter"/>
    <property type="match status" value="1"/>
</dbReference>
<name>A0A437K540_9BACI</name>
<dbReference type="InterPro" id="IPR001958">
    <property type="entry name" value="Tet-R_TetA/multi-R_MdtG-like"/>
</dbReference>
<dbReference type="EMBL" id="RZTZ01000014">
    <property type="protein sequence ID" value="RVT57960.1"/>
    <property type="molecule type" value="Genomic_DNA"/>
</dbReference>
<feature type="domain" description="Major facilitator superfamily (MFS) profile" evidence="7">
    <location>
        <begin position="11"/>
        <end position="388"/>
    </location>
</feature>
<evidence type="ECO:0000256" key="5">
    <source>
        <dbReference type="ARBA" id="ARBA00023136"/>
    </source>
</evidence>
<dbReference type="Gene3D" id="1.20.1250.20">
    <property type="entry name" value="MFS general substrate transporter like domains"/>
    <property type="match status" value="1"/>
</dbReference>
<organism evidence="8 9">
    <name type="scientific">Niallia taxi</name>
    <dbReference type="NCBI Taxonomy" id="2499688"/>
    <lineage>
        <taxon>Bacteria</taxon>
        <taxon>Bacillati</taxon>
        <taxon>Bacillota</taxon>
        <taxon>Bacilli</taxon>
        <taxon>Bacillales</taxon>
        <taxon>Bacillaceae</taxon>
        <taxon>Niallia</taxon>
    </lineage>
</organism>
<dbReference type="InterPro" id="IPR020846">
    <property type="entry name" value="MFS_dom"/>
</dbReference>
<evidence type="ECO:0000256" key="3">
    <source>
        <dbReference type="ARBA" id="ARBA00022692"/>
    </source>
</evidence>
<reference evidence="8 9" key="1">
    <citation type="submission" date="2019-01" db="EMBL/GenBank/DDBJ databases">
        <title>Bacillus sp. M5HDSG1-1, whole genome shotgun sequence.</title>
        <authorList>
            <person name="Tuo L."/>
        </authorList>
    </citation>
    <scope>NUCLEOTIDE SEQUENCE [LARGE SCALE GENOMIC DNA]</scope>
    <source>
        <strain evidence="8 9">M5HDSG1-1</strain>
    </source>
</reference>
<feature type="transmembrane region" description="Helical" evidence="6">
    <location>
        <begin position="166"/>
        <end position="185"/>
    </location>
</feature>
<proteinExistence type="predicted"/>
<dbReference type="PRINTS" id="PR01035">
    <property type="entry name" value="TCRTETA"/>
</dbReference>
<dbReference type="InterPro" id="IPR036259">
    <property type="entry name" value="MFS_trans_sf"/>
</dbReference>
<dbReference type="InterPro" id="IPR011701">
    <property type="entry name" value="MFS"/>
</dbReference>